<proteinExistence type="inferred from homology"/>
<dbReference type="InterPro" id="IPR025657">
    <property type="entry name" value="RadC_JAB"/>
</dbReference>
<dbReference type="InterPro" id="IPR020891">
    <property type="entry name" value="UPF0758_CS"/>
</dbReference>
<keyword evidence="5" id="KW-0862">Zinc</keyword>
<evidence type="ECO:0000259" key="8">
    <source>
        <dbReference type="PROSITE" id="PS50249"/>
    </source>
</evidence>
<dbReference type="SUPFAM" id="SSF102712">
    <property type="entry name" value="JAB1/MPN domain"/>
    <property type="match status" value="1"/>
</dbReference>
<keyword evidence="4" id="KW-0378">Hydrolase</keyword>
<dbReference type="NCBIfam" id="NF000642">
    <property type="entry name" value="PRK00024.1"/>
    <property type="match status" value="1"/>
</dbReference>
<evidence type="ECO:0000256" key="4">
    <source>
        <dbReference type="ARBA" id="ARBA00022801"/>
    </source>
</evidence>
<dbReference type="PANTHER" id="PTHR30471:SF3">
    <property type="entry name" value="UPF0758 PROTEIN YEES-RELATED"/>
    <property type="match status" value="1"/>
</dbReference>
<organism evidence="9 10">
    <name type="scientific">Fusibacter ferrireducens</name>
    <dbReference type="NCBI Taxonomy" id="2785058"/>
    <lineage>
        <taxon>Bacteria</taxon>
        <taxon>Bacillati</taxon>
        <taxon>Bacillota</taxon>
        <taxon>Clostridia</taxon>
        <taxon>Eubacteriales</taxon>
        <taxon>Eubacteriales Family XII. Incertae Sedis</taxon>
        <taxon>Fusibacter</taxon>
    </lineage>
</organism>
<keyword evidence="6" id="KW-0482">Metalloprotease</keyword>
<keyword evidence="10" id="KW-1185">Reference proteome</keyword>
<dbReference type="InterPro" id="IPR046778">
    <property type="entry name" value="UPF0758_N"/>
</dbReference>
<comment type="similarity">
    <text evidence="1 7">Belongs to the UPF0758 family.</text>
</comment>
<reference evidence="9 10" key="1">
    <citation type="submission" date="2020-11" db="EMBL/GenBank/DDBJ databases">
        <title>Fusibacter basophilias sp. nov.</title>
        <authorList>
            <person name="Qiu D."/>
        </authorList>
    </citation>
    <scope>NUCLEOTIDE SEQUENCE [LARGE SCALE GENOMIC DNA]</scope>
    <source>
        <strain evidence="9 10">Q10-2</strain>
    </source>
</reference>
<dbReference type="PANTHER" id="PTHR30471">
    <property type="entry name" value="DNA REPAIR PROTEIN RADC"/>
    <property type="match status" value="1"/>
</dbReference>
<evidence type="ECO:0000313" key="9">
    <source>
        <dbReference type="EMBL" id="MBF4694864.1"/>
    </source>
</evidence>
<dbReference type="InterPro" id="IPR010994">
    <property type="entry name" value="RuvA_2-like"/>
</dbReference>
<evidence type="ECO:0000256" key="5">
    <source>
        <dbReference type="ARBA" id="ARBA00022833"/>
    </source>
</evidence>
<dbReference type="InterPro" id="IPR001405">
    <property type="entry name" value="UPF0758"/>
</dbReference>
<dbReference type="PROSITE" id="PS50249">
    <property type="entry name" value="MPN"/>
    <property type="match status" value="1"/>
</dbReference>
<dbReference type="Proteomes" id="UP000614200">
    <property type="component" value="Unassembled WGS sequence"/>
</dbReference>
<evidence type="ECO:0000256" key="2">
    <source>
        <dbReference type="ARBA" id="ARBA00022670"/>
    </source>
</evidence>
<dbReference type="RefSeq" id="WP_194703104.1">
    <property type="nucleotide sequence ID" value="NZ_JADKNH010000011.1"/>
</dbReference>
<keyword evidence="2" id="KW-0645">Protease</keyword>
<dbReference type="CDD" id="cd08071">
    <property type="entry name" value="MPN_DUF2466"/>
    <property type="match status" value="1"/>
</dbReference>
<gene>
    <name evidence="9" type="primary">radC</name>
    <name evidence="9" type="ORF">ISU02_17325</name>
</gene>
<dbReference type="EMBL" id="JADKNH010000011">
    <property type="protein sequence ID" value="MBF4694864.1"/>
    <property type="molecule type" value="Genomic_DNA"/>
</dbReference>
<dbReference type="SUPFAM" id="SSF47781">
    <property type="entry name" value="RuvA domain 2-like"/>
    <property type="match status" value="1"/>
</dbReference>
<evidence type="ECO:0000313" key="10">
    <source>
        <dbReference type="Proteomes" id="UP000614200"/>
    </source>
</evidence>
<dbReference type="InterPro" id="IPR037518">
    <property type="entry name" value="MPN"/>
</dbReference>
<dbReference type="Pfam" id="PF20582">
    <property type="entry name" value="UPF0758_N"/>
    <property type="match status" value="1"/>
</dbReference>
<name>A0ABR9ZZ45_9FIRM</name>
<evidence type="ECO:0000256" key="3">
    <source>
        <dbReference type="ARBA" id="ARBA00022723"/>
    </source>
</evidence>
<comment type="caution">
    <text evidence="9">The sequence shown here is derived from an EMBL/GenBank/DDBJ whole genome shotgun (WGS) entry which is preliminary data.</text>
</comment>
<sequence length="224" mass="25207">MIKKLPLEERPREKMMMYGEQALSNAELLAIILRTGTAKKSAIDVAHDLIEKCPADFSDLNQFSLEELCEIEGIGPSKACQILSSLELGRRIQRSSFKSKTKVTSPDAIFTFFKSEIGHEKVEKFIVVLLNTKNEMIKWEIISVGSLNASIVHPREVFNKAIKKNAAAIIAVHNHPSGHVTPSREDLNITMRLKEAGRIVGINLIDHIIIGHEKYYSFKENDQL</sequence>
<keyword evidence="3" id="KW-0479">Metal-binding</keyword>
<dbReference type="Pfam" id="PF04002">
    <property type="entry name" value="RadC"/>
    <property type="match status" value="1"/>
</dbReference>
<evidence type="ECO:0000256" key="6">
    <source>
        <dbReference type="ARBA" id="ARBA00023049"/>
    </source>
</evidence>
<feature type="domain" description="MPN" evidence="8">
    <location>
        <begin position="102"/>
        <end position="224"/>
    </location>
</feature>
<evidence type="ECO:0000256" key="7">
    <source>
        <dbReference type="RuleBase" id="RU003797"/>
    </source>
</evidence>
<protein>
    <submittedName>
        <fullName evidence="9">DNA repair protein RadC</fullName>
    </submittedName>
</protein>
<accession>A0ABR9ZZ45</accession>
<dbReference type="Gene3D" id="3.40.140.10">
    <property type="entry name" value="Cytidine Deaminase, domain 2"/>
    <property type="match status" value="1"/>
</dbReference>
<dbReference type="NCBIfam" id="TIGR00608">
    <property type="entry name" value="radc"/>
    <property type="match status" value="1"/>
</dbReference>
<dbReference type="PROSITE" id="PS01302">
    <property type="entry name" value="UPF0758"/>
    <property type="match status" value="1"/>
</dbReference>
<evidence type="ECO:0000256" key="1">
    <source>
        <dbReference type="ARBA" id="ARBA00010243"/>
    </source>
</evidence>